<evidence type="ECO:0000256" key="5">
    <source>
        <dbReference type="SAM" id="MobiDB-lite"/>
    </source>
</evidence>
<dbReference type="AlphaFoldDB" id="A0A5C3LZX7"/>
<organism evidence="7 8">
    <name type="scientific">Crucibulum laeve</name>
    <dbReference type="NCBI Taxonomy" id="68775"/>
    <lineage>
        <taxon>Eukaryota</taxon>
        <taxon>Fungi</taxon>
        <taxon>Dikarya</taxon>
        <taxon>Basidiomycota</taxon>
        <taxon>Agaricomycotina</taxon>
        <taxon>Agaricomycetes</taxon>
        <taxon>Agaricomycetidae</taxon>
        <taxon>Agaricales</taxon>
        <taxon>Agaricineae</taxon>
        <taxon>Nidulariaceae</taxon>
        <taxon>Crucibulum</taxon>
    </lineage>
</organism>
<sequence length="502" mass="55724">MADTIARPTSFAFGIRLGIFLMVEAASLSAIAVISLLGFVAYKNYKKYQARRKLRKWSQETMIPSDATDSSFFLHLMFAELIQAIGGLLNIKWIVDAFITEGTLCTAQGVLKQMGDVGVALMSLAIAFQTFSVLVFRWQAPPIVSKIVIGAIWLFIILVITIGAATHKNNYYGDTDYWCWIREEFKVERIVFEYLWMWLSAFIMLVLYGIIALVMRGILVVEDGVHWHTKKDHVKPDLSGAEEDDVYEKQSKAIANLMLFYPAIYIFCVFPVGLVRWLKFSGHDDIPPAATIFASILFSLSGLFNVILYKYTRPELVAGRSIELPSEAELYSDSYHMAHSTRGKKTGKSKHRHSHSYSHSEDLLRPVHKLGRLPERNVPGSLPEEESQGYFPHTAAPPLHTKSPEAEHGRLPDTGAHPAYGRLPDTDTGASSLGRLPDMDNAGTAYGRLPPSGNDLGLRPGSRDTSFSVISSRRQGSSEGTVVGGLPYGAAAPQHVSSERVW</sequence>
<feature type="transmembrane region" description="Helical" evidence="6">
    <location>
        <begin position="195"/>
        <end position="221"/>
    </location>
</feature>
<protein>
    <recommendedName>
        <fullName evidence="9">Glucose receptor Git3 N-terminal domain-containing protein</fullName>
    </recommendedName>
</protein>
<feature type="compositionally biased region" description="Basic residues" evidence="5">
    <location>
        <begin position="339"/>
        <end position="356"/>
    </location>
</feature>
<keyword evidence="8" id="KW-1185">Reference proteome</keyword>
<dbReference type="Proteomes" id="UP000308652">
    <property type="component" value="Unassembled WGS sequence"/>
</dbReference>
<reference evidence="7 8" key="1">
    <citation type="journal article" date="2019" name="Nat. Ecol. Evol.">
        <title>Megaphylogeny resolves global patterns of mushroom evolution.</title>
        <authorList>
            <person name="Varga T."/>
            <person name="Krizsan K."/>
            <person name="Foldi C."/>
            <person name="Dima B."/>
            <person name="Sanchez-Garcia M."/>
            <person name="Sanchez-Ramirez S."/>
            <person name="Szollosi G.J."/>
            <person name="Szarkandi J.G."/>
            <person name="Papp V."/>
            <person name="Albert L."/>
            <person name="Andreopoulos W."/>
            <person name="Angelini C."/>
            <person name="Antonin V."/>
            <person name="Barry K.W."/>
            <person name="Bougher N.L."/>
            <person name="Buchanan P."/>
            <person name="Buyck B."/>
            <person name="Bense V."/>
            <person name="Catcheside P."/>
            <person name="Chovatia M."/>
            <person name="Cooper J."/>
            <person name="Damon W."/>
            <person name="Desjardin D."/>
            <person name="Finy P."/>
            <person name="Geml J."/>
            <person name="Haridas S."/>
            <person name="Hughes K."/>
            <person name="Justo A."/>
            <person name="Karasinski D."/>
            <person name="Kautmanova I."/>
            <person name="Kiss B."/>
            <person name="Kocsube S."/>
            <person name="Kotiranta H."/>
            <person name="LaButti K.M."/>
            <person name="Lechner B.E."/>
            <person name="Liimatainen K."/>
            <person name="Lipzen A."/>
            <person name="Lukacs Z."/>
            <person name="Mihaltcheva S."/>
            <person name="Morgado L.N."/>
            <person name="Niskanen T."/>
            <person name="Noordeloos M.E."/>
            <person name="Ohm R.A."/>
            <person name="Ortiz-Santana B."/>
            <person name="Ovrebo C."/>
            <person name="Racz N."/>
            <person name="Riley R."/>
            <person name="Savchenko A."/>
            <person name="Shiryaev A."/>
            <person name="Soop K."/>
            <person name="Spirin V."/>
            <person name="Szebenyi C."/>
            <person name="Tomsovsky M."/>
            <person name="Tulloss R.E."/>
            <person name="Uehling J."/>
            <person name="Grigoriev I.V."/>
            <person name="Vagvolgyi C."/>
            <person name="Papp T."/>
            <person name="Martin F.M."/>
            <person name="Miettinen O."/>
            <person name="Hibbett D.S."/>
            <person name="Nagy L.G."/>
        </authorList>
    </citation>
    <scope>NUCLEOTIDE SEQUENCE [LARGE SCALE GENOMIC DNA]</scope>
    <source>
        <strain evidence="7 8">CBS 166.37</strain>
    </source>
</reference>
<name>A0A5C3LZX7_9AGAR</name>
<feature type="compositionally biased region" description="Polar residues" evidence="5">
    <location>
        <begin position="463"/>
        <end position="480"/>
    </location>
</feature>
<dbReference type="EMBL" id="ML213604">
    <property type="protein sequence ID" value="TFK38107.1"/>
    <property type="molecule type" value="Genomic_DNA"/>
</dbReference>
<feature type="transmembrane region" description="Helical" evidence="6">
    <location>
        <begin position="72"/>
        <end position="95"/>
    </location>
</feature>
<dbReference type="Gene3D" id="1.20.1070.10">
    <property type="entry name" value="Rhodopsin 7-helix transmembrane proteins"/>
    <property type="match status" value="1"/>
</dbReference>
<dbReference type="SUPFAM" id="SSF81321">
    <property type="entry name" value="Family A G protein-coupled receptor-like"/>
    <property type="match status" value="1"/>
</dbReference>
<dbReference type="STRING" id="68775.A0A5C3LZX7"/>
<feature type="region of interest" description="Disordered" evidence="5">
    <location>
        <begin position="338"/>
        <end position="502"/>
    </location>
</feature>
<dbReference type="GO" id="GO:0007189">
    <property type="term" value="P:adenylate cyclase-activating G protein-coupled receptor signaling pathway"/>
    <property type="evidence" value="ECO:0007669"/>
    <property type="project" value="TreeGrafter"/>
</dbReference>
<feature type="transmembrane region" description="Helical" evidence="6">
    <location>
        <begin position="17"/>
        <end position="42"/>
    </location>
</feature>
<evidence type="ECO:0008006" key="9">
    <source>
        <dbReference type="Google" id="ProtNLM"/>
    </source>
</evidence>
<evidence type="ECO:0000256" key="3">
    <source>
        <dbReference type="ARBA" id="ARBA00022989"/>
    </source>
</evidence>
<accession>A0A5C3LZX7</accession>
<feature type="transmembrane region" description="Helical" evidence="6">
    <location>
        <begin position="290"/>
        <end position="311"/>
    </location>
</feature>
<evidence type="ECO:0000256" key="1">
    <source>
        <dbReference type="ARBA" id="ARBA00004141"/>
    </source>
</evidence>
<evidence type="ECO:0000256" key="6">
    <source>
        <dbReference type="SAM" id="Phobius"/>
    </source>
</evidence>
<keyword evidence="3 6" id="KW-1133">Transmembrane helix</keyword>
<dbReference type="GO" id="GO:0004930">
    <property type="term" value="F:G protein-coupled receptor activity"/>
    <property type="evidence" value="ECO:0007669"/>
    <property type="project" value="TreeGrafter"/>
</dbReference>
<evidence type="ECO:0000256" key="4">
    <source>
        <dbReference type="ARBA" id="ARBA00023136"/>
    </source>
</evidence>
<comment type="subcellular location">
    <subcellularLocation>
        <location evidence="1">Membrane</location>
        <topology evidence="1">Multi-pass membrane protein</topology>
    </subcellularLocation>
</comment>
<keyword evidence="2 6" id="KW-0812">Transmembrane</keyword>
<feature type="transmembrane region" description="Helical" evidence="6">
    <location>
        <begin position="115"/>
        <end position="136"/>
    </location>
</feature>
<dbReference type="PANTHER" id="PTHR23112">
    <property type="entry name" value="G PROTEIN-COUPLED RECEPTOR 157-RELATED"/>
    <property type="match status" value="1"/>
</dbReference>
<evidence type="ECO:0000313" key="7">
    <source>
        <dbReference type="EMBL" id="TFK38107.1"/>
    </source>
</evidence>
<proteinExistence type="predicted"/>
<dbReference type="OrthoDB" id="100006at2759"/>
<evidence type="ECO:0000313" key="8">
    <source>
        <dbReference type="Proteomes" id="UP000308652"/>
    </source>
</evidence>
<gene>
    <name evidence="7" type="ORF">BDQ12DRAFT_683986</name>
</gene>
<feature type="compositionally biased region" description="Basic and acidic residues" evidence="5">
    <location>
        <begin position="402"/>
        <end position="411"/>
    </location>
</feature>
<feature type="transmembrane region" description="Helical" evidence="6">
    <location>
        <begin position="143"/>
        <end position="165"/>
    </location>
</feature>
<keyword evidence="4 6" id="KW-0472">Membrane</keyword>
<dbReference type="PANTHER" id="PTHR23112:SF37">
    <property type="entry name" value="G PROTEIN-COUPLED RECEPTOR GPR1"/>
    <property type="match status" value="1"/>
</dbReference>
<dbReference type="GO" id="GO:0005886">
    <property type="term" value="C:plasma membrane"/>
    <property type="evidence" value="ECO:0007669"/>
    <property type="project" value="TreeGrafter"/>
</dbReference>
<feature type="transmembrane region" description="Helical" evidence="6">
    <location>
        <begin position="259"/>
        <end position="278"/>
    </location>
</feature>
<evidence type="ECO:0000256" key="2">
    <source>
        <dbReference type="ARBA" id="ARBA00022692"/>
    </source>
</evidence>